<dbReference type="PROSITE" id="PS50920">
    <property type="entry name" value="SOLCAR"/>
    <property type="match status" value="3"/>
</dbReference>
<evidence type="ECO:0000313" key="13">
    <source>
        <dbReference type="Proteomes" id="UP000585474"/>
    </source>
</evidence>
<dbReference type="GO" id="GO:0005743">
    <property type="term" value="C:mitochondrial inner membrane"/>
    <property type="evidence" value="ECO:0007669"/>
    <property type="project" value="UniProtKB-SubCell"/>
</dbReference>
<evidence type="ECO:0000256" key="8">
    <source>
        <dbReference type="ARBA" id="ARBA00023128"/>
    </source>
</evidence>
<feature type="repeat" description="Solcar" evidence="10">
    <location>
        <begin position="211"/>
        <end position="290"/>
    </location>
</feature>
<keyword evidence="6" id="KW-0999">Mitochondrion inner membrane</keyword>
<dbReference type="EMBL" id="BJWL01000005">
    <property type="protein sequence ID" value="GFY87670.1"/>
    <property type="molecule type" value="Genomic_DNA"/>
</dbReference>
<evidence type="ECO:0000256" key="7">
    <source>
        <dbReference type="ARBA" id="ARBA00022989"/>
    </source>
</evidence>
<evidence type="ECO:0000256" key="10">
    <source>
        <dbReference type="PROSITE-ProRule" id="PRU00282"/>
    </source>
</evidence>
<evidence type="ECO:0000256" key="6">
    <source>
        <dbReference type="ARBA" id="ARBA00022792"/>
    </source>
</evidence>
<evidence type="ECO:0000256" key="2">
    <source>
        <dbReference type="ARBA" id="ARBA00006375"/>
    </source>
</evidence>
<dbReference type="Pfam" id="PF00153">
    <property type="entry name" value="Mito_carr"/>
    <property type="match status" value="2"/>
</dbReference>
<gene>
    <name evidence="12" type="ORF">Acr_05g0013090</name>
</gene>
<evidence type="ECO:0000256" key="1">
    <source>
        <dbReference type="ARBA" id="ARBA00004448"/>
    </source>
</evidence>
<dbReference type="Proteomes" id="UP000585474">
    <property type="component" value="Unassembled WGS sequence"/>
</dbReference>
<keyword evidence="13" id="KW-1185">Reference proteome</keyword>
<dbReference type="InterPro" id="IPR044677">
    <property type="entry name" value="SLC25A3/Pic2/Mir1-like"/>
</dbReference>
<dbReference type="PANTHER" id="PTHR45671:SF14">
    <property type="entry name" value="PHOSPHATE CARRIER PROTEIN"/>
    <property type="match status" value="1"/>
</dbReference>
<reference evidence="12 13" key="1">
    <citation type="submission" date="2019-07" db="EMBL/GenBank/DDBJ databases">
        <title>De Novo Assembly of kiwifruit Actinidia rufa.</title>
        <authorList>
            <person name="Sugita-Konishi S."/>
            <person name="Sato K."/>
            <person name="Mori E."/>
            <person name="Abe Y."/>
            <person name="Kisaki G."/>
            <person name="Hamano K."/>
            <person name="Suezawa K."/>
            <person name="Otani M."/>
            <person name="Fukuda T."/>
            <person name="Manabe T."/>
            <person name="Gomi K."/>
            <person name="Tabuchi M."/>
            <person name="Akimitsu K."/>
            <person name="Kataoka I."/>
        </authorList>
    </citation>
    <scope>NUCLEOTIDE SEQUENCE [LARGE SCALE GENOMIC DNA]</scope>
    <source>
        <strain evidence="13">cv. Fuchu</strain>
    </source>
</reference>
<dbReference type="AlphaFoldDB" id="A0A7J0EMX9"/>
<dbReference type="GO" id="GO:0005315">
    <property type="term" value="F:phosphate transmembrane transporter activity"/>
    <property type="evidence" value="ECO:0007669"/>
    <property type="project" value="InterPro"/>
</dbReference>
<evidence type="ECO:0000256" key="4">
    <source>
        <dbReference type="ARBA" id="ARBA00022692"/>
    </source>
</evidence>
<keyword evidence="9 10" id="KW-0472">Membrane</keyword>
<dbReference type="OrthoDB" id="427452at2759"/>
<feature type="repeat" description="Solcar" evidence="10">
    <location>
        <begin position="17"/>
        <end position="101"/>
    </location>
</feature>
<evidence type="ECO:0000256" key="3">
    <source>
        <dbReference type="ARBA" id="ARBA00022448"/>
    </source>
</evidence>
<comment type="similarity">
    <text evidence="2 11">Belongs to the mitochondrial carrier (TC 2.A.29) family.</text>
</comment>
<keyword evidence="5" id="KW-0677">Repeat</keyword>
<proteinExistence type="inferred from homology"/>
<evidence type="ECO:0000313" key="12">
    <source>
        <dbReference type="EMBL" id="GFY87670.1"/>
    </source>
</evidence>
<dbReference type="PANTHER" id="PTHR45671">
    <property type="entry name" value="SOLUTE CARRIER FAMILY 25 (MITOCHONDRIAL CARRIER PHOSPHATE CARRIER), MEMBER 3, LIKE-RELATED-RELATED"/>
    <property type="match status" value="1"/>
</dbReference>
<dbReference type="SUPFAM" id="SSF103506">
    <property type="entry name" value="Mitochondrial carrier"/>
    <property type="match status" value="1"/>
</dbReference>
<evidence type="ECO:0000256" key="11">
    <source>
        <dbReference type="RuleBase" id="RU000488"/>
    </source>
</evidence>
<protein>
    <submittedName>
        <fullName evidence="12">Phosphate transporter 33</fullName>
    </submittedName>
</protein>
<keyword evidence="8" id="KW-0496">Mitochondrion</keyword>
<keyword evidence="4 10" id="KW-0812">Transmembrane</keyword>
<dbReference type="InterPro" id="IPR023395">
    <property type="entry name" value="MCP_dom_sf"/>
</dbReference>
<name>A0A7J0EMX9_9ERIC</name>
<evidence type="ECO:0000256" key="5">
    <source>
        <dbReference type="ARBA" id="ARBA00022737"/>
    </source>
</evidence>
<comment type="subcellular location">
    <subcellularLocation>
        <location evidence="1">Mitochondrion inner membrane</location>
        <topology evidence="1">Multi-pass membrane protein</topology>
    </subcellularLocation>
</comment>
<keyword evidence="3 11" id="KW-0813">Transport</keyword>
<accession>A0A7J0EMX9</accession>
<dbReference type="Gene3D" id="1.50.40.10">
    <property type="entry name" value="Mitochondrial carrier domain"/>
    <property type="match status" value="1"/>
</dbReference>
<keyword evidence="7" id="KW-1133">Transmembrane helix</keyword>
<sequence length="367" mass="40581">MRGLFEGGRICEEYSAGYYGVCAVGGLISAGTTHLAITPFDVLKVHMQVNPVKYNSISTCFTTLLREQGPSAFWRGRGGKFFGYGIQGACRFGLYEYFKKVYSNLLVDQNRSTIFFLSSASAEVIANVALSPFEAVKVRVQAQPWFAKGLIDGFPKLYASEGLFGFYRGLVPLWGRNLPFSMIMFSTFEHSVNFLYRNVIQRRKEDCSKAQQLGVTCLAGYAAGSVGSIISNPADNIVASLYNRKASSLTLAVKKIGLMNLFTRSLPIRIMLVGPVVTLQWLFYDTIKVLSGLCALMDSEGAIKLSKGSNSRSVEVLKGQAGPERLKALVSVNNDNIDWRLSKVPLELYLLNPAKYLKGNFLPRILY</sequence>
<comment type="caution">
    <text evidence="12">The sequence shown here is derived from an EMBL/GenBank/DDBJ whole genome shotgun (WGS) entry which is preliminary data.</text>
</comment>
<dbReference type="InterPro" id="IPR018108">
    <property type="entry name" value="MCP_transmembrane"/>
</dbReference>
<dbReference type="GO" id="GO:1990547">
    <property type="term" value="P:mitochondrial phosphate ion transmembrane transport"/>
    <property type="evidence" value="ECO:0007669"/>
    <property type="project" value="InterPro"/>
</dbReference>
<feature type="repeat" description="Solcar" evidence="10">
    <location>
        <begin position="110"/>
        <end position="194"/>
    </location>
</feature>
<dbReference type="FunFam" id="1.50.40.10:FF:000070">
    <property type="entry name" value="Mitochondrial phosphate carrier protein 1, mitochondrial"/>
    <property type="match status" value="1"/>
</dbReference>
<evidence type="ECO:0000256" key="9">
    <source>
        <dbReference type="ARBA" id="ARBA00023136"/>
    </source>
</evidence>
<organism evidence="12 13">
    <name type="scientific">Actinidia rufa</name>
    <dbReference type="NCBI Taxonomy" id="165716"/>
    <lineage>
        <taxon>Eukaryota</taxon>
        <taxon>Viridiplantae</taxon>
        <taxon>Streptophyta</taxon>
        <taxon>Embryophyta</taxon>
        <taxon>Tracheophyta</taxon>
        <taxon>Spermatophyta</taxon>
        <taxon>Magnoliopsida</taxon>
        <taxon>eudicotyledons</taxon>
        <taxon>Gunneridae</taxon>
        <taxon>Pentapetalae</taxon>
        <taxon>asterids</taxon>
        <taxon>Ericales</taxon>
        <taxon>Actinidiaceae</taxon>
        <taxon>Actinidia</taxon>
    </lineage>
</organism>